<sequence>MKTFAEATAITAREDGAYRAELDPQWAVGDKLHGGYLMAVLGRAVSAAAGHEHPVAVTTSFLRPPVAGPATISVTPLRQGRATSQYRAGLEQDGTVCAEALITQGGLDDAEPFWSAAPPPELPPEDECLLLPAIAPGAPFAVPLLDVVEHRLDPASLGFATGQPSKSGRTGAWLRLADGSDWDPLSLLVALDLAPPISLTLGVAGWAPTITFTAYLRRLPAPGPLRVTMHAAEITSGRMDETALAWDTKGNLVGQATQLAAIRH</sequence>
<dbReference type="InterPro" id="IPR049450">
    <property type="entry name" value="ACOT8-like_C"/>
</dbReference>
<dbReference type="RefSeq" id="WP_378970594.1">
    <property type="nucleotide sequence ID" value="NZ_JBHTBJ010000014.1"/>
</dbReference>
<gene>
    <name evidence="3" type="ORF">ACFQS1_20400</name>
</gene>
<feature type="domain" description="Acyl-CoA thioesterase-like C-terminal" evidence="2">
    <location>
        <begin position="135"/>
        <end position="261"/>
    </location>
</feature>
<reference evidence="4" key="1">
    <citation type="journal article" date="2019" name="Int. J. Syst. Evol. Microbiol.">
        <title>The Global Catalogue of Microorganisms (GCM) 10K type strain sequencing project: providing services to taxonomists for standard genome sequencing and annotation.</title>
        <authorList>
            <consortium name="The Broad Institute Genomics Platform"/>
            <consortium name="The Broad Institute Genome Sequencing Center for Infectious Disease"/>
            <person name="Wu L."/>
            <person name="Ma J."/>
        </authorList>
    </citation>
    <scope>NUCLEOTIDE SEQUENCE [LARGE SCALE GENOMIC DNA]</scope>
    <source>
        <strain evidence="4">XZYJT-10</strain>
    </source>
</reference>
<dbReference type="Proteomes" id="UP001596548">
    <property type="component" value="Unassembled WGS sequence"/>
</dbReference>
<name>A0ABW2HUQ2_9ACTN</name>
<organism evidence="3 4">
    <name type="scientific">Paractinoplanes rhizophilus</name>
    <dbReference type="NCBI Taxonomy" id="1416877"/>
    <lineage>
        <taxon>Bacteria</taxon>
        <taxon>Bacillati</taxon>
        <taxon>Actinomycetota</taxon>
        <taxon>Actinomycetes</taxon>
        <taxon>Micromonosporales</taxon>
        <taxon>Micromonosporaceae</taxon>
        <taxon>Paractinoplanes</taxon>
    </lineage>
</organism>
<proteinExistence type="predicted"/>
<evidence type="ECO:0000259" key="2">
    <source>
        <dbReference type="Pfam" id="PF20789"/>
    </source>
</evidence>
<accession>A0ABW2HUQ2</accession>
<dbReference type="EMBL" id="JBHTBJ010000014">
    <property type="protein sequence ID" value="MFC7276361.1"/>
    <property type="molecule type" value="Genomic_DNA"/>
</dbReference>
<dbReference type="Pfam" id="PF20789">
    <property type="entry name" value="4HBT_3C"/>
    <property type="match status" value="1"/>
</dbReference>
<evidence type="ECO:0000313" key="3">
    <source>
        <dbReference type="EMBL" id="MFC7276361.1"/>
    </source>
</evidence>
<dbReference type="InterPro" id="IPR029069">
    <property type="entry name" value="HotDog_dom_sf"/>
</dbReference>
<dbReference type="PANTHER" id="PTHR38110">
    <property type="entry name" value="CHROMOSOME 23, WHOLE GENOME SHOTGUN SEQUENCE"/>
    <property type="match status" value="1"/>
</dbReference>
<dbReference type="InterPro" id="IPR052389">
    <property type="entry name" value="Sec_Metab_Biosynth-Assoc"/>
</dbReference>
<dbReference type="Gene3D" id="2.40.160.210">
    <property type="entry name" value="Acyl-CoA thioesterase, double hotdog domain"/>
    <property type="match status" value="1"/>
</dbReference>
<comment type="caution">
    <text evidence="3">The sequence shown here is derived from an EMBL/GenBank/DDBJ whole genome shotgun (WGS) entry which is preliminary data.</text>
</comment>
<dbReference type="SUPFAM" id="SSF54637">
    <property type="entry name" value="Thioesterase/thiol ester dehydrase-isomerase"/>
    <property type="match status" value="2"/>
</dbReference>
<dbReference type="PANTHER" id="PTHR38110:SF1">
    <property type="entry name" value="THIOESTERASE DOMAIN-CONTAINING PROTEIN"/>
    <property type="match status" value="1"/>
</dbReference>
<keyword evidence="4" id="KW-1185">Reference proteome</keyword>
<protein>
    <submittedName>
        <fullName evidence="3">Thioesterase family protein</fullName>
    </submittedName>
</protein>
<dbReference type="Pfam" id="PF13622">
    <property type="entry name" value="4HBT_3"/>
    <property type="match status" value="1"/>
</dbReference>
<dbReference type="InterPro" id="IPR042171">
    <property type="entry name" value="Acyl-CoA_hotdog"/>
</dbReference>
<dbReference type="InterPro" id="IPR049449">
    <property type="entry name" value="TesB_ACOT8-like_N"/>
</dbReference>
<feature type="domain" description="Acyl-CoA thioesterase-like N-terminal HotDog" evidence="1">
    <location>
        <begin position="23"/>
        <end position="104"/>
    </location>
</feature>
<evidence type="ECO:0000259" key="1">
    <source>
        <dbReference type="Pfam" id="PF13622"/>
    </source>
</evidence>
<evidence type="ECO:0000313" key="4">
    <source>
        <dbReference type="Proteomes" id="UP001596548"/>
    </source>
</evidence>